<dbReference type="Gene3D" id="1.10.287.130">
    <property type="match status" value="1"/>
</dbReference>
<dbReference type="CDD" id="cd06225">
    <property type="entry name" value="HAMP"/>
    <property type="match status" value="1"/>
</dbReference>
<keyword evidence="7 14" id="KW-0812">Transmembrane</keyword>
<dbReference type="CDD" id="cd00082">
    <property type="entry name" value="HisKA"/>
    <property type="match status" value="1"/>
</dbReference>
<dbReference type="Gene3D" id="6.10.340.10">
    <property type="match status" value="1"/>
</dbReference>
<feature type="domain" description="HAMP" evidence="16">
    <location>
        <begin position="182"/>
        <end position="233"/>
    </location>
</feature>
<keyword evidence="9 17" id="KW-0418">Kinase</keyword>
<sequence length="492" mass="57530">MKIRSWLLSSYLVAMILPIVLLYLLIHLVQSYDQEKEMLDYLDVQAKLDHYQDFLANSRLYKEIDNKREYSRLDDYSQKKVIFTLYDKEGFILYSTGSETNTLFKEKQEYLYQNLYEINPTYTTFEYKSPVFENGKLIGFYKISFLRLEWVDGVDKRKNLSIFLYITSFLLIYFLIIFLLQRKLFQPLIALMYQMTQFAKDGKVNILPKKKDEIGELITHFEMMQSELEDKSRSLLLSQEQKQYMIASISHDLKTPLTAIRTSVEGLIEEKQLNAQQRDRLNMIVEKSDYIRHLIDDLTMYSILQSNQYEIETVLVDGQEFFEMLLSDYDQLAYSFQVCLLTHVDVHGTYSINQKQLLRLCDNLVMNALHHTEVGKKIWLSAFSTNNQIPDFVFSEAKQYLQKQGVIHSGTWLIFQNEGQTISSKDQEKLFEPLFQGDPSRNKETKLGNRGSGLGLSIAQMIIEKLGGFILVRSTQGCGTTFICFLPEMSED</sequence>
<dbReference type="InterPro" id="IPR036097">
    <property type="entry name" value="HisK_dim/P_sf"/>
</dbReference>
<keyword evidence="11 14" id="KW-1133">Transmembrane helix</keyword>
<keyword evidence="5" id="KW-0597">Phosphoprotein</keyword>
<name>A0ABU5IY65_9BACI</name>
<evidence type="ECO:0000256" key="8">
    <source>
        <dbReference type="ARBA" id="ARBA00022741"/>
    </source>
</evidence>
<feature type="transmembrane region" description="Helical" evidence="14">
    <location>
        <begin position="162"/>
        <end position="180"/>
    </location>
</feature>
<dbReference type="EC" id="2.7.13.3" evidence="3"/>
<evidence type="ECO:0000256" key="3">
    <source>
        <dbReference type="ARBA" id="ARBA00012438"/>
    </source>
</evidence>
<dbReference type="InterPro" id="IPR050398">
    <property type="entry name" value="HssS/ArlS-like"/>
</dbReference>
<dbReference type="Pfam" id="PF00512">
    <property type="entry name" value="HisKA"/>
    <property type="match status" value="1"/>
</dbReference>
<dbReference type="SUPFAM" id="SSF55874">
    <property type="entry name" value="ATPase domain of HSP90 chaperone/DNA topoisomerase II/histidine kinase"/>
    <property type="match status" value="1"/>
</dbReference>
<dbReference type="SUPFAM" id="SSF47384">
    <property type="entry name" value="Homodimeric domain of signal transducing histidine kinase"/>
    <property type="match status" value="1"/>
</dbReference>
<dbReference type="PROSITE" id="PS50885">
    <property type="entry name" value="HAMP"/>
    <property type="match status" value="1"/>
</dbReference>
<dbReference type="Proteomes" id="UP001290455">
    <property type="component" value="Unassembled WGS sequence"/>
</dbReference>
<dbReference type="SMART" id="SM00387">
    <property type="entry name" value="HATPase_c"/>
    <property type="match status" value="1"/>
</dbReference>
<evidence type="ECO:0000256" key="1">
    <source>
        <dbReference type="ARBA" id="ARBA00000085"/>
    </source>
</evidence>
<keyword evidence="13 14" id="KW-0472">Membrane</keyword>
<dbReference type="PANTHER" id="PTHR45528:SF1">
    <property type="entry name" value="SENSOR HISTIDINE KINASE CPXA"/>
    <property type="match status" value="1"/>
</dbReference>
<keyword evidence="8" id="KW-0547">Nucleotide-binding</keyword>
<dbReference type="RefSeq" id="WP_322446377.1">
    <property type="nucleotide sequence ID" value="NZ_JAXOFX010000005.1"/>
</dbReference>
<feature type="transmembrane region" description="Helical" evidence="14">
    <location>
        <begin position="6"/>
        <end position="29"/>
    </location>
</feature>
<gene>
    <name evidence="17" type="ORF">SM124_09985</name>
</gene>
<dbReference type="InterPro" id="IPR005467">
    <property type="entry name" value="His_kinase_dom"/>
</dbReference>
<evidence type="ECO:0000256" key="12">
    <source>
        <dbReference type="ARBA" id="ARBA00023012"/>
    </source>
</evidence>
<dbReference type="GO" id="GO:0016301">
    <property type="term" value="F:kinase activity"/>
    <property type="evidence" value="ECO:0007669"/>
    <property type="project" value="UniProtKB-KW"/>
</dbReference>
<comment type="catalytic activity">
    <reaction evidence="1">
        <text>ATP + protein L-histidine = ADP + protein N-phospho-L-histidine.</text>
        <dbReference type="EC" id="2.7.13.3"/>
    </reaction>
</comment>
<dbReference type="SMART" id="SM00388">
    <property type="entry name" value="HisKA"/>
    <property type="match status" value="1"/>
</dbReference>
<evidence type="ECO:0000313" key="17">
    <source>
        <dbReference type="EMBL" id="MDZ5472076.1"/>
    </source>
</evidence>
<evidence type="ECO:0000259" key="16">
    <source>
        <dbReference type="PROSITE" id="PS50885"/>
    </source>
</evidence>
<dbReference type="PROSITE" id="PS50109">
    <property type="entry name" value="HIS_KIN"/>
    <property type="match status" value="1"/>
</dbReference>
<dbReference type="InterPro" id="IPR003660">
    <property type="entry name" value="HAMP_dom"/>
</dbReference>
<evidence type="ECO:0000256" key="10">
    <source>
        <dbReference type="ARBA" id="ARBA00022840"/>
    </source>
</evidence>
<dbReference type="EMBL" id="JAXOFX010000005">
    <property type="protein sequence ID" value="MDZ5472076.1"/>
    <property type="molecule type" value="Genomic_DNA"/>
</dbReference>
<comment type="caution">
    <text evidence="17">The sequence shown here is derived from an EMBL/GenBank/DDBJ whole genome shotgun (WGS) entry which is preliminary data.</text>
</comment>
<evidence type="ECO:0000256" key="6">
    <source>
        <dbReference type="ARBA" id="ARBA00022679"/>
    </source>
</evidence>
<keyword evidence="18" id="KW-1185">Reference proteome</keyword>
<evidence type="ECO:0000259" key="15">
    <source>
        <dbReference type="PROSITE" id="PS50109"/>
    </source>
</evidence>
<keyword evidence="10" id="KW-0067">ATP-binding</keyword>
<keyword evidence="12" id="KW-0902">Two-component regulatory system</keyword>
<dbReference type="Pfam" id="PF02518">
    <property type="entry name" value="HATPase_c"/>
    <property type="match status" value="1"/>
</dbReference>
<evidence type="ECO:0000256" key="13">
    <source>
        <dbReference type="ARBA" id="ARBA00023136"/>
    </source>
</evidence>
<protein>
    <recommendedName>
        <fullName evidence="3">histidine kinase</fullName>
        <ecNumber evidence="3">2.7.13.3</ecNumber>
    </recommendedName>
</protein>
<comment type="subcellular location">
    <subcellularLocation>
        <location evidence="2">Cell membrane</location>
        <topology evidence="2">Multi-pass membrane protein</topology>
    </subcellularLocation>
</comment>
<keyword evidence="4" id="KW-1003">Cell membrane</keyword>
<evidence type="ECO:0000256" key="7">
    <source>
        <dbReference type="ARBA" id="ARBA00022692"/>
    </source>
</evidence>
<reference evidence="17 18" key="1">
    <citation type="submission" date="2023-11" db="EMBL/GenBank/DDBJ databases">
        <title>Bacillus jintuensis, isolated from a mudflat on the Beibu Gulf coast.</title>
        <authorList>
            <person name="Li M."/>
        </authorList>
    </citation>
    <scope>NUCLEOTIDE SEQUENCE [LARGE SCALE GENOMIC DNA]</scope>
    <source>
        <strain evidence="17 18">31A1R</strain>
    </source>
</reference>
<dbReference type="InterPro" id="IPR003661">
    <property type="entry name" value="HisK_dim/P_dom"/>
</dbReference>
<evidence type="ECO:0000256" key="4">
    <source>
        <dbReference type="ARBA" id="ARBA00022475"/>
    </source>
</evidence>
<dbReference type="Gene3D" id="3.30.565.10">
    <property type="entry name" value="Histidine kinase-like ATPase, C-terminal domain"/>
    <property type="match status" value="1"/>
</dbReference>
<evidence type="ECO:0000313" key="18">
    <source>
        <dbReference type="Proteomes" id="UP001290455"/>
    </source>
</evidence>
<organism evidence="17 18">
    <name type="scientific">Robertmurraya mangrovi</name>
    <dbReference type="NCBI Taxonomy" id="3098077"/>
    <lineage>
        <taxon>Bacteria</taxon>
        <taxon>Bacillati</taxon>
        <taxon>Bacillota</taxon>
        <taxon>Bacilli</taxon>
        <taxon>Bacillales</taxon>
        <taxon>Bacillaceae</taxon>
        <taxon>Robertmurraya</taxon>
    </lineage>
</organism>
<evidence type="ECO:0000256" key="11">
    <source>
        <dbReference type="ARBA" id="ARBA00022989"/>
    </source>
</evidence>
<dbReference type="InterPro" id="IPR036890">
    <property type="entry name" value="HATPase_C_sf"/>
</dbReference>
<evidence type="ECO:0000256" key="5">
    <source>
        <dbReference type="ARBA" id="ARBA00022553"/>
    </source>
</evidence>
<dbReference type="InterPro" id="IPR003594">
    <property type="entry name" value="HATPase_dom"/>
</dbReference>
<feature type="domain" description="Histidine kinase" evidence="15">
    <location>
        <begin position="248"/>
        <end position="490"/>
    </location>
</feature>
<evidence type="ECO:0000256" key="9">
    <source>
        <dbReference type="ARBA" id="ARBA00022777"/>
    </source>
</evidence>
<evidence type="ECO:0000256" key="2">
    <source>
        <dbReference type="ARBA" id="ARBA00004651"/>
    </source>
</evidence>
<evidence type="ECO:0000256" key="14">
    <source>
        <dbReference type="SAM" id="Phobius"/>
    </source>
</evidence>
<proteinExistence type="predicted"/>
<accession>A0ABU5IY65</accession>
<keyword evidence="6" id="KW-0808">Transferase</keyword>
<dbReference type="PANTHER" id="PTHR45528">
    <property type="entry name" value="SENSOR HISTIDINE KINASE CPXA"/>
    <property type="match status" value="1"/>
</dbReference>